<evidence type="ECO:0000256" key="2">
    <source>
        <dbReference type="ARBA" id="ARBA00018638"/>
    </source>
</evidence>
<keyword evidence="4" id="KW-0328">Glycosyltransferase</keyword>
<evidence type="ECO:0000256" key="7">
    <source>
        <dbReference type="ARBA" id="ARBA00022960"/>
    </source>
</evidence>
<evidence type="ECO:0000256" key="8">
    <source>
        <dbReference type="ARBA" id="ARBA00022968"/>
    </source>
</evidence>
<dbReference type="InterPro" id="IPR023346">
    <property type="entry name" value="Lysozyme-like_dom_sf"/>
</dbReference>
<dbReference type="GO" id="GO:0008360">
    <property type="term" value="P:regulation of cell shape"/>
    <property type="evidence" value="ECO:0007669"/>
    <property type="project" value="UniProtKB-KW"/>
</dbReference>
<evidence type="ECO:0000256" key="9">
    <source>
        <dbReference type="ARBA" id="ARBA00022984"/>
    </source>
</evidence>
<dbReference type="AlphaFoldDB" id="A0A2T2XJT7"/>
<dbReference type="UniPathway" id="UPA00219"/>
<reference evidence="18 19" key="1">
    <citation type="journal article" date="2014" name="BMC Genomics">
        <title>Comparison of environmental and isolate Sulfobacillus genomes reveals diverse carbon, sulfur, nitrogen, and hydrogen metabolisms.</title>
        <authorList>
            <person name="Justice N.B."/>
            <person name="Norman A."/>
            <person name="Brown C.T."/>
            <person name="Singh A."/>
            <person name="Thomas B.C."/>
            <person name="Banfield J.F."/>
        </authorList>
    </citation>
    <scope>NUCLEOTIDE SEQUENCE [LARGE SCALE GENOMIC DNA]</scope>
    <source>
        <strain evidence="18">AMDSBA4</strain>
    </source>
</reference>
<comment type="caution">
    <text evidence="18">The sequence shown here is derived from an EMBL/GenBank/DDBJ whole genome shotgun (WGS) entry which is preliminary data.</text>
</comment>
<organism evidence="18 19">
    <name type="scientific">Sulfobacillus benefaciens</name>
    <dbReference type="NCBI Taxonomy" id="453960"/>
    <lineage>
        <taxon>Bacteria</taxon>
        <taxon>Bacillati</taxon>
        <taxon>Bacillota</taxon>
        <taxon>Clostridia</taxon>
        <taxon>Eubacteriales</taxon>
        <taxon>Clostridiales Family XVII. Incertae Sedis</taxon>
        <taxon>Sulfobacillus</taxon>
    </lineage>
</organism>
<evidence type="ECO:0000256" key="15">
    <source>
        <dbReference type="ARBA" id="ARBA00049902"/>
    </source>
</evidence>
<protein>
    <recommendedName>
        <fullName evidence="2">Penicillin-binding protein 1A</fullName>
        <ecNumber evidence="14">2.4.99.28</ecNumber>
    </recommendedName>
</protein>
<evidence type="ECO:0000256" key="4">
    <source>
        <dbReference type="ARBA" id="ARBA00022676"/>
    </source>
</evidence>
<dbReference type="PANTHER" id="PTHR32282">
    <property type="entry name" value="BINDING PROTEIN TRANSPEPTIDASE, PUTATIVE-RELATED"/>
    <property type="match status" value="1"/>
</dbReference>
<keyword evidence="11 16" id="KW-0472">Membrane</keyword>
<evidence type="ECO:0000313" key="19">
    <source>
        <dbReference type="Proteomes" id="UP000242972"/>
    </source>
</evidence>
<proteinExistence type="predicted"/>
<comment type="subcellular location">
    <subcellularLocation>
        <location evidence="1">Cell membrane</location>
        <topology evidence="1">Single-pass type II membrane protein</topology>
    </subcellularLocation>
</comment>
<name>A0A2T2XJT7_9FIRM</name>
<evidence type="ECO:0000256" key="12">
    <source>
        <dbReference type="ARBA" id="ARBA00023251"/>
    </source>
</evidence>
<feature type="transmembrane region" description="Helical" evidence="16">
    <location>
        <begin position="12"/>
        <end position="31"/>
    </location>
</feature>
<evidence type="ECO:0000259" key="17">
    <source>
        <dbReference type="Pfam" id="PF00912"/>
    </source>
</evidence>
<dbReference type="GO" id="GO:0030288">
    <property type="term" value="C:outer membrane-bounded periplasmic space"/>
    <property type="evidence" value="ECO:0007669"/>
    <property type="project" value="TreeGrafter"/>
</dbReference>
<keyword evidence="8" id="KW-0735">Signal-anchor</keyword>
<gene>
    <name evidence="18" type="ORF">C7B46_04010</name>
</gene>
<evidence type="ECO:0000256" key="11">
    <source>
        <dbReference type="ARBA" id="ARBA00023136"/>
    </source>
</evidence>
<dbReference type="GO" id="GO:0009252">
    <property type="term" value="P:peptidoglycan biosynthetic process"/>
    <property type="evidence" value="ECO:0007669"/>
    <property type="project" value="UniProtKB-UniPathway"/>
</dbReference>
<dbReference type="Gene3D" id="1.10.3810.10">
    <property type="entry name" value="Biosynthetic peptidoglycan transglycosylase-like"/>
    <property type="match status" value="1"/>
</dbReference>
<keyword evidence="9" id="KW-0573">Peptidoglycan synthesis</keyword>
<accession>A0A2T2XJT7</accession>
<keyword evidence="3" id="KW-1003">Cell membrane</keyword>
<evidence type="ECO:0000256" key="10">
    <source>
        <dbReference type="ARBA" id="ARBA00022989"/>
    </source>
</evidence>
<dbReference type="GO" id="GO:0005886">
    <property type="term" value="C:plasma membrane"/>
    <property type="evidence" value="ECO:0007669"/>
    <property type="project" value="UniProtKB-SubCell"/>
</dbReference>
<dbReference type="PANTHER" id="PTHR32282:SF11">
    <property type="entry name" value="PENICILLIN-BINDING PROTEIN 1B"/>
    <property type="match status" value="1"/>
</dbReference>
<evidence type="ECO:0000256" key="1">
    <source>
        <dbReference type="ARBA" id="ARBA00004401"/>
    </source>
</evidence>
<dbReference type="Pfam" id="PF00912">
    <property type="entry name" value="Transgly"/>
    <property type="match status" value="1"/>
</dbReference>
<dbReference type="GO" id="GO:0046677">
    <property type="term" value="P:response to antibiotic"/>
    <property type="evidence" value="ECO:0007669"/>
    <property type="project" value="UniProtKB-KW"/>
</dbReference>
<sequence length="239" mass="26853">MTKRGRPWVKWWIWVLVMFIGFLAAFYVRYWSALTSLPTRVQSRTLAHHGIPVTLTHVSPWFTKALIATEDRSFYRNWGISFEGIGRALVVDIRTGSFAQGGSTITQQLIRDLLLSPHKTIPRKVTGTLLALMATVLYSKRQILTMYINEVYLGHNSYGVGRAAKTYFGRSAANLSPAQATLLAGLPQAPSALNPDNHYHQAKARQWEVLESMVSDHVITLHTAHHIYSSPLDLIGVKE</sequence>
<evidence type="ECO:0000256" key="3">
    <source>
        <dbReference type="ARBA" id="ARBA00022475"/>
    </source>
</evidence>
<dbReference type="GO" id="GO:0008955">
    <property type="term" value="F:peptidoglycan glycosyltransferase activity"/>
    <property type="evidence" value="ECO:0007669"/>
    <property type="project" value="UniProtKB-EC"/>
</dbReference>
<dbReference type="Proteomes" id="UP000242972">
    <property type="component" value="Unassembled WGS sequence"/>
</dbReference>
<dbReference type="SUPFAM" id="SSF53955">
    <property type="entry name" value="Lysozyme-like"/>
    <property type="match status" value="1"/>
</dbReference>
<dbReference type="InterPro" id="IPR036950">
    <property type="entry name" value="PBP_transglycosylase"/>
</dbReference>
<dbReference type="EC" id="2.4.99.28" evidence="14"/>
<dbReference type="InterPro" id="IPR001264">
    <property type="entry name" value="Glyco_trans_51"/>
</dbReference>
<evidence type="ECO:0000313" key="18">
    <source>
        <dbReference type="EMBL" id="PSR34754.1"/>
    </source>
</evidence>
<evidence type="ECO:0000256" key="16">
    <source>
        <dbReference type="SAM" id="Phobius"/>
    </source>
</evidence>
<evidence type="ECO:0000256" key="5">
    <source>
        <dbReference type="ARBA" id="ARBA00022679"/>
    </source>
</evidence>
<keyword evidence="12" id="KW-0046">Antibiotic resistance</keyword>
<keyword evidence="5 18" id="KW-0808">Transferase</keyword>
<feature type="domain" description="Glycosyl transferase family 51" evidence="17">
    <location>
        <begin position="48"/>
        <end position="213"/>
    </location>
</feature>
<keyword evidence="10 16" id="KW-1133">Transmembrane helix</keyword>
<comment type="catalytic activity">
    <reaction evidence="15">
        <text>[GlcNAc-(1-&gt;4)-Mur2Ac(oyl-L-Ala-gamma-D-Glu-L-Lys-D-Ala-D-Ala)](n)-di-trans,octa-cis-undecaprenyl diphosphate + beta-D-GlcNAc-(1-&gt;4)-Mur2Ac(oyl-L-Ala-gamma-D-Glu-L-Lys-D-Ala-D-Ala)-di-trans,octa-cis-undecaprenyl diphosphate = [GlcNAc-(1-&gt;4)-Mur2Ac(oyl-L-Ala-gamma-D-Glu-L-Lys-D-Ala-D-Ala)](n+1)-di-trans,octa-cis-undecaprenyl diphosphate + di-trans,octa-cis-undecaprenyl diphosphate + H(+)</text>
        <dbReference type="Rhea" id="RHEA:23708"/>
        <dbReference type="Rhea" id="RHEA-COMP:9602"/>
        <dbReference type="Rhea" id="RHEA-COMP:9603"/>
        <dbReference type="ChEBI" id="CHEBI:15378"/>
        <dbReference type="ChEBI" id="CHEBI:58405"/>
        <dbReference type="ChEBI" id="CHEBI:60033"/>
        <dbReference type="ChEBI" id="CHEBI:78435"/>
        <dbReference type="EC" id="2.4.99.28"/>
    </reaction>
</comment>
<evidence type="ECO:0000256" key="14">
    <source>
        <dbReference type="ARBA" id="ARBA00044770"/>
    </source>
</evidence>
<dbReference type="GO" id="GO:0071555">
    <property type="term" value="P:cell wall organization"/>
    <property type="evidence" value="ECO:0007669"/>
    <property type="project" value="UniProtKB-KW"/>
</dbReference>
<keyword evidence="13" id="KW-0961">Cell wall biogenesis/degradation</keyword>
<dbReference type="EMBL" id="PXYW01000007">
    <property type="protein sequence ID" value="PSR34754.1"/>
    <property type="molecule type" value="Genomic_DNA"/>
</dbReference>
<evidence type="ECO:0000256" key="13">
    <source>
        <dbReference type="ARBA" id="ARBA00023316"/>
    </source>
</evidence>
<evidence type="ECO:0000256" key="6">
    <source>
        <dbReference type="ARBA" id="ARBA00022692"/>
    </source>
</evidence>
<dbReference type="InterPro" id="IPR050396">
    <property type="entry name" value="Glycosyltr_51/Transpeptidase"/>
</dbReference>
<keyword evidence="6 16" id="KW-0812">Transmembrane</keyword>
<keyword evidence="7" id="KW-0133">Cell shape</keyword>